<proteinExistence type="predicted"/>
<protein>
    <submittedName>
        <fullName evidence="2">Uncharacterized protein</fullName>
    </submittedName>
</protein>
<feature type="region of interest" description="Disordered" evidence="1">
    <location>
        <begin position="49"/>
        <end position="68"/>
    </location>
</feature>
<comment type="caution">
    <text evidence="2">The sequence shown here is derived from an EMBL/GenBank/DDBJ whole genome shotgun (WGS) entry which is preliminary data.</text>
</comment>
<evidence type="ECO:0000313" key="2">
    <source>
        <dbReference type="EMBL" id="KAG4420799.1"/>
    </source>
</evidence>
<reference evidence="2" key="1">
    <citation type="submission" date="2021-02" db="EMBL/GenBank/DDBJ databases">
        <title>Genome sequence Cadophora malorum strain M34.</title>
        <authorList>
            <person name="Stefanovic E."/>
            <person name="Vu D."/>
            <person name="Scully C."/>
            <person name="Dijksterhuis J."/>
            <person name="Roader J."/>
            <person name="Houbraken J."/>
        </authorList>
    </citation>
    <scope>NUCLEOTIDE SEQUENCE</scope>
    <source>
        <strain evidence="2">M34</strain>
    </source>
</reference>
<evidence type="ECO:0000256" key="1">
    <source>
        <dbReference type="SAM" id="MobiDB-lite"/>
    </source>
</evidence>
<gene>
    <name evidence="2" type="ORF">IFR04_006079</name>
</gene>
<accession>A0A8H7TFT8</accession>
<evidence type="ECO:0000313" key="3">
    <source>
        <dbReference type="Proteomes" id="UP000664132"/>
    </source>
</evidence>
<keyword evidence="3" id="KW-1185">Reference proteome</keyword>
<dbReference type="Proteomes" id="UP000664132">
    <property type="component" value="Unassembled WGS sequence"/>
</dbReference>
<sequence>MAFGMLDDKHMELVPGTACMNDQSDIPREYETVPRNQWKHGTGRYSHVILVPQPSDSPNDPLNWSIWK</sequence>
<name>A0A8H7TFT8_9HELO</name>
<organism evidence="2 3">
    <name type="scientific">Cadophora malorum</name>
    <dbReference type="NCBI Taxonomy" id="108018"/>
    <lineage>
        <taxon>Eukaryota</taxon>
        <taxon>Fungi</taxon>
        <taxon>Dikarya</taxon>
        <taxon>Ascomycota</taxon>
        <taxon>Pezizomycotina</taxon>
        <taxon>Leotiomycetes</taxon>
        <taxon>Helotiales</taxon>
        <taxon>Ploettnerulaceae</taxon>
        <taxon>Cadophora</taxon>
    </lineage>
</organism>
<dbReference type="AlphaFoldDB" id="A0A8H7TFT8"/>
<dbReference type="EMBL" id="JAFJYH010000077">
    <property type="protein sequence ID" value="KAG4420799.1"/>
    <property type="molecule type" value="Genomic_DNA"/>
</dbReference>
<dbReference type="OrthoDB" id="2585655at2759"/>